<dbReference type="SUPFAM" id="SSF53850">
    <property type="entry name" value="Periplasmic binding protein-like II"/>
    <property type="match status" value="1"/>
</dbReference>
<organism evidence="11 12">
    <name type="scientific">Thermoflavimicrobium daqui</name>
    <dbReference type="NCBI Taxonomy" id="2137476"/>
    <lineage>
        <taxon>Bacteria</taxon>
        <taxon>Bacillati</taxon>
        <taxon>Bacillota</taxon>
        <taxon>Bacilli</taxon>
        <taxon>Bacillales</taxon>
        <taxon>Thermoactinomycetaceae</taxon>
        <taxon>Thermoflavimicrobium</taxon>
    </lineage>
</organism>
<evidence type="ECO:0000256" key="7">
    <source>
        <dbReference type="ARBA" id="ARBA00035642"/>
    </source>
</evidence>
<feature type="transmembrane region" description="Helical" evidence="9">
    <location>
        <begin position="285"/>
        <end position="303"/>
    </location>
</feature>
<feature type="domain" description="ABC transmembrane type-1" evidence="10">
    <location>
        <begin position="89"/>
        <end position="268"/>
    </location>
</feature>
<keyword evidence="3" id="KW-1003">Cell membrane</keyword>
<feature type="transmembrane region" description="Helical" evidence="9">
    <location>
        <begin position="216"/>
        <end position="239"/>
    </location>
</feature>
<keyword evidence="12" id="KW-1185">Reference proteome</keyword>
<reference evidence="11 12" key="1">
    <citation type="submission" date="2018-06" db="EMBL/GenBank/DDBJ databases">
        <title>Thermoflavimicrobium daqus sp. nov., a thermophilic microbe isolated from Moutai-flavour Daqu.</title>
        <authorList>
            <person name="Wang X."/>
            <person name="Zhou H."/>
        </authorList>
    </citation>
    <scope>NUCLEOTIDE SEQUENCE [LARGE SCALE GENOMIC DNA]</scope>
    <source>
        <strain evidence="11 12">FBKL4.011</strain>
    </source>
</reference>
<dbReference type="Gene3D" id="3.40.190.100">
    <property type="entry name" value="Glycine betaine-binding periplasmic protein, domain 2"/>
    <property type="match status" value="1"/>
</dbReference>
<sequence length="564" mass="62216">MNFSKIPLAEWVDALISWMQTHFGGLFKVISGIIEPIVAFFQGIFSVLPPLGTILLISLLTWWLTRLRIAIFSLIGLLLIDNLGYWDQSIETLSLVLTSAIISIIIGVPFGLWAGRSPTANKIISPILDLMQTMPAFVYLIPAVFFFSLGAVPGVIASVIFSMPPTIRLTSLGLRQVPGELREAADAFGSTSFQKLWKVEIPMAIPTIMAGINQTIMLSLSMVVISAMIGAGGLGALVLQSITRLQVGQGFAGGLAIVIIAVILDRLTQSLARRNKTTLKKRPRWIGIVAALVVIALAVVSFAQTGNESKKRVTLAYVNWDSEVASTHVLKKALESKGFKVEMKQVDAAPMWQGVASGTVDAHVGAWLPHSSKPLYDAAKNQVDDLGVNLKETRVGLVVPKYVTINSIEELNANKDKFHGEIIGIDPGSGLNRYTEQALKKYPLNFKLVSGSDATMTASLTKAIQEKRWIVVTGWTPHWKFQKYELKFLDDPKKVYGSGENIHTIARKGLKEEKPQAYQIIDRFNWTAKDMQEVMMKIHEGMSPDQAAEEWLSKHPDKLKEWTK</sequence>
<dbReference type="GO" id="GO:0031460">
    <property type="term" value="P:glycine betaine transport"/>
    <property type="evidence" value="ECO:0007669"/>
    <property type="project" value="TreeGrafter"/>
</dbReference>
<dbReference type="InterPro" id="IPR007210">
    <property type="entry name" value="ABC_Gly_betaine_transp_sub-bd"/>
</dbReference>
<evidence type="ECO:0000256" key="8">
    <source>
        <dbReference type="ARBA" id="ARBA00035652"/>
    </source>
</evidence>
<feature type="transmembrane region" description="Helical" evidence="9">
    <location>
        <begin position="136"/>
        <end position="161"/>
    </location>
</feature>
<evidence type="ECO:0000259" key="10">
    <source>
        <dbReference type="PROSITE" id="PS50928"/>
    </source>
</evidence>
<dbReference type="RefSeq" id="WP_113658110.1">
    <property type="nucleotide sequence ID" value="NZ_KZ845664.1"/>
</dbReference>
<dbReference type="InterPro" id="IPR000515">
    <property type="entry name" value="MetI-like"/>
</dbReference>
<dbReference type="Gene3D" id="3.10.105.10">
    <property type="entry name" value="Dipeptide-binding Protein, Domain 3"/>
    <property type="match status" value="2"/>
</dbReference>
<dbReference type="GO" id="GO:0015871">
    <property type="term" value="P:choline transport"/>
    <property type="evidence" value="ECO:0007669"/>
    <property type="project" value="TreeGrafter"/>
</dbReference>
<protein>
    <submittedName>
        <fullName evidence="11">Glycine/betaine ABC transporter permease</fullName>
    </submittedName>
</protein>
<evidence type="ECO:0000256" key="4">
    <source>
        <dbReference type="ARBA" id="ARBA00022692"/>
    </source>
</evidence>
<evidence type="ECO:0000256" key="3">
    <source>
        <dbReference type="ARBA" id="ARBA00022475"/>
    </source>
</evidence>
<comment type="subcellular location">
    <subcellularLocation>
        <location evidence="9">Cell membrane</location>
        <topology evidence="9">Multi-pass membrane protein</topology>
    </subcellularLocation>
    <subcellularLocation>
        <location evidence="1">Membrane</location>
        <topology evidence="1">Multi-pass membrane protein</topology>
    </subcellularLocation>
</comment>
<keyword evidence="2 9" id="KW-0813">Transport</keyword>
<dbReference type="OrthoDB" id="9787902at2"/>
<reference evidence="11 12" key="2">
    <citation type="submission" date="2018-06" db="EMBL/GenBank/DDBJ databases">
        <authorList>
            <person name="Zhirakovskaya E."/>
        </authorList>
    </citation>
    <scope>NUCLEOTIDE SEQUENCE [LARGE SCALE GENOMIC DNA]</scope>
    <source>
        <strain evidence="11 12">FBKL4.011</strain>
    </source>
</reference>
<feature type="transmembrane region" description="Helical" evidence="9">
    <location>
        <begin position="26"/>
        <end position="48"/>
    </location>
</feature>
<comment type="similarity">
    <text evidence="7">In the C-terminal section; belongs to the OsmX family.</text>
</comment>
<proteinExistence type="inferred from homology"/>
<dbReference type="CDD" id="cd13639">
    <property type="entry name" value="PBP2_OpuAC_like"/>
    <property type="match status" value="1"/>
</dbReference>
<feature type="transmembrane region" description="Helical" evidence="9">
    <location>
        <begin position="92"/>
        <end position="116"/>
    </location>
</feature>
<keyword evidence="5 9" id="KW-1133">Transmembrane helix</keyword>
<comment type="similarity">
    <text evidence="9">Belongs to the binding-protein-dependent transport system permease family.</text>
</comment>
<dbReference type="PANTHER" id="PTHR47737">
    <property type="entry name" value="GLYCINE BETAINE/PROLINE BETAINE TRANSPORT SYSTEM PERMEASE PROTEIN PROW"/>
    <property type="match status" value="1"/>
</dbReference>
<keyword evidence="6 9" id="KW-0472">Membrane</keyword>
<keyword evidence="4 9" id="KW-0812">Transmembrane</keyword>
<dbReference type="EMBL" id="QJKK01000002">
    <property type="protein sequence ID" value="RAL26426.1"/>
    <property type="molecule type" value="Genomic_DNA"/>
</dbReference>
<dbReference type="FunFam" id="1.10.3720.10:FF:000001">
    <property type="entry name" value="Glycine betaine ABC transporter, permease"/>
    <property type="match status" value="1"/>
</dbReference>
<dbReference type="GO" id="GO:0015226">
    <property type="term" value="F:carnitine transmembrane transporter activity"/>
    <property type="evidence" value="ECO:0007669"/>
    <property type="project" value="TreeGrafter"/>
</dbReference>
<dbReference type="GO" id="GO:0005275">
    <property type="term" value="F:amine transmembrane transporter activity"/>
    <property type="evidence" value="ECO:0007669"/>
    <property type="project" value="TreeGrafter"/>
</dbReference>
<dbReference type="PROSITE" id="PS50928">
    <property type="entry name" value="ABC_TM1"/>
    <property type="match status" value="1"/>
</dbReference>
<dbReference type="Pfam" id="PF04069">
    <property type="entry name" value="OpuAC"/>
    <property type="match status" value="1"/>
</dbReference>
<comment type="similarity">
    <text evidence="8">In the N-terminal section; belongs to the binding-protein-dependent transport system permease family.</text>
</comment>
<evidence type="ECO:0000313" key="11">
    <source>
        <dbReference type="EMBL" id="RAL26426.1"/>
    </source>
</evidence>
<comment type="caution">
    <text evidence="11">The sequence shown here is derived from an EMBL/GenBank/DDBJ whole genome shotgun (WGS) entry which is preliminary data.</text>
</comment>
<evidence type="ECO:0000256" key="9">
    <source>
        <dbReference type="RuleBase" id="RU363032"/>
    </source>
</evidence>
<evidence type="ECO:0000256" key="6">
    <source>
        <dbReference type="ARBA" id="ARBA00023136"/>
    </source>
</evidence>
<name>A0A364K7Z9_9BACL</name>
<gene>
    <name evidence="11" type="ORF">DL897_05395</name>
</gene>
<accession>A0A364K7Z9</accession>
<dbReference type="AlphaFoldDB" id="A0A364K7Z9"/>
<dbReference type="SUPFAM" id="SSF161098">
    <property type="entry name" value="MetI-like"/>
    <property type="match status" value="1"/>
</dbReference>
<dbReference type="GO" id="GO:0043190">
    <property type="term" value="C:ATP-binding cassette (ABC) transporter complex"/>
    <property type="evidence" value="ECO:0007669"/>
    <property type="project" value="InterPro"/>
</dbReference>
<feature type="transmembrane region" description="Helical" evidence="9">
    <location>
        <begin position="245"/>
        <end position="264"/>
    </location>
</feature>
<evidence type="ECO:0000256" key="2">
    <source>
        <dbReference type="ARBA" id="ARBA00022448"/>
    </source>
</evidence>
<dbReference type="CDD" id="cd06261">
    <property type="entry name" value="TM_PBP2"/>
    <property type="match status" value="1"/>
</dbReference>
<dbReference type="PANTHER" id="PTHR47737:SF1">
    <property type="entry name" value="GLYCINE BETAINE_PROLINE BETAINE TRANSPORT SYSTEM PERMEASE PROTEIN PROW"/>
    <property type="match status" value="1"/>
</dbReference>
<evidence type="ECO:0000313" key="12">
    <source>
        <dbReference type="Proteomes" id="UP000251213"/>
    </source>
</evidence>
<evidence type="ECO:0000256" key="1">
    <source>
        <dbReference type="ARBA" id="ARBA00004141"/>
    </source>
</evidence>
<dbReference type="Gene3D" id="1.10.3720.10">
    <property type="entry name" value="MetI-like"/>
    <property type="match status" value="1"/>
</dbReference>
<evidence type="ECO:0000256" key="5">
    <source>
        <dbReference type="ARBA" id="ARBA00022989"/>
    </source>
</evidence>
<dbReference type="InterPro" id="IPR035906">
    <property type="entry name" value="MetI-like_sf"/>
</dbReference>
<feature type="transmembrane region" description="Helical" evidence="9">
    <location>
        <begin position="54"/>
        <end position="80"/>
    </location>
</feature>
<dbReference type="Pfam" id="PF00528">
    <property type="entry name" value="BPD_transp_1"/>
    <property type="match status" value="1"/>
</dbReference>
<dbReference type="Proteomes" id="UP000251213">
    <property type="component" value="Unassembled WGS sequence"/>
</dbReference>